<dbReference type="GO" id="GO:0004029">
    <property type="term" value="F:aldehyde dehydrogenase (NAD+) activity"/>
    <property type="evidence" value="ECO:0007669"/>
    <property type="project" value="TreeGrafter"/>
</dbReference>
<keyword evidence="6" id="KW-1185">Reference proteome</keyword>
<dbReference type="EMBL" id="FZOD01000109">
    <property type="protein sequence ID" value="SNT64011.1"/>
    <property type="molecule type" value="Genomic_DNA"/>
</dbReference>
<dbReference type="SUPFAM" id="SSF51735">
    <property type="entry name" value="NAD(P)-binding Rossmann-fold domains"/>
    <property type="match status" value="1"/>
</dbReference>
<protein>
    <submittedName>
        <fullName evidence="3">Nucleoside-diphosphate-sugar epimerase</fullName>
    </submittedName>
</protein>
<sequence>MNVLITGGTGYIGAFVLQVLRSRGHLVRAVVRSDESAKAVTDAGAEAVVGDVTDVAWLTGQVRGADGAIHLAALGQDGDDALIAAVLAAFGGTDKPFVYTGGIWTWGDNPDITEESDQMSAALTAWRVERQRRVLESGLKASVISPSVVYGHGKGIPAGMFTYGPRSEDGALRLIGSGEQRWSTVHVEDLAELYVDVYERAPGGELYIAASGVNPTVREMAQAAVGPEGTLAPESADETRARLGELFADALLLDQQAQGTRAKQRFGWSPSRPTVLEELAAN</sequence>
<dbReference type="EMBL" id="FZOD01000033">
    <property type="protein sequence ID" value="SNT31042.1"/>
    <property type="molecule type" value="Genomic_DNA"/>
</dbReference>
<dbReference type="Proteomes" id="UP000198282">
    <property type="component" value="Unassembled WGS sequence"/>
</dbReference>
<dbReference type="GO" id="GO:0005737">
    <property type="term" value="C:cytoplasm"/>
    <property type="evidence" value="ECO:0007669"/>
    <property type="project" value="TreeGrafter"/>
</dbReference>
<dbReference type="RefSeq" id="WP_089208305.1">
    <property type="nucleotide sequence ID" value="NZ_FZOD01000015.1"/>
</dbReference>
<dbReference type="PANTHER" id="PTHR48079:SF6">
    <property type="entry name" value="NAD(P)-BINDING DOMAIN-CONTAINING PROTEIN-RELATED"/>
    <property type="match status" value="1"/>
</dbReference>
<reference evidence="3 6" key="1">
    <citation type="submission" date="2017-06" db="EMBL/GenBank/DDBJ databases">
        <authorList>
            <person name="Kim H.J."/>
            <person name="Triplett B.A."/>
        </authorList>
    </citation>
    <scope>NUCLEOTIDE SEQUENCE [LARGE SCALE GENOMIC DNA]</scope>
    <source>
        <strain evidence="3 6">CGMCC 4.2132</strain>
    </source>
</reference>
<dbReference type="EMBL" id="FZOD01000124">
    <property type="protein sequence ID" value="SNT64572.1"/>
    <property type="molecule type" value="Genomic_DNA"/>
</dbReference>
<organism evidence="3 6">
    <name type="scientific">Streptosporangium subroseum</name>
    <dbReference type="NCBI Taxonomy" id="106412"/>
    <lineage>
        <taxon>Bacteria</taxon>
        <taxon>Bacillati</taxon>
        <taxon>Actinomycetota</taxon>
        <taxon>Actinomycetes</taxon>
        <taxon>Streptosporangiales</taxon>
        <taxon>Streptosporangiaceae</taxon>
        <taxon>Streptosporangium</taxon>
    </lineage>
</organism>
<evidence type="ECO:0000313" key="2">
    <source>
        <dbReference type="EMBL" id="SNS73842.1"/>
    </source>
</evidence>
<accession>A0A239LMB5</accession>
<evidence type="ECO:0000313" key="5">
    <source>
        <dbReference type="EMBL" id="SNT64572.1"/>
    </source>
</evidence>
<dbReference type="Gene3D" id="3.40.50.720">
    <property type="entry name" value="NAD(P)-binding Rossmann-like Domain"/>
    <property type="match status" value="1"/>
</dbReference>
<dbReference type="EMBL" id="FZOD01000015">
    <property type="protein sequence ID" value="SNS73842.1"/>
    <property type="molecule type" value="Genomic_DNA"/>
</dbReference>
<dbReference type="InterPro" id="IPR008030">
    <property type="entry name" value="NmrA-like"/>
</dbReference>
<evidence type="ECO:0000313" key="6">
    <source>
        <dbReference type="Proteomes" id="UP000198282"/>
    </source>
</evidence>
<proteinExistence type="predicted"/>
<feature type="domain" description="NmrA-like" evidence="1">
    <location>
        <begin position="3"/>
        <end position="73"/>
    </location>
</feature>
<dbReference type="OrthoDB" id="9787292at2"/>
<dbReference type="InterPro" id="IPR036291">
    <property type="entry name" value="NAD(P)-bd_dom_sf"/>
</dbReference>
<dbReference type="PANTHER" id="PTHR48079">
    <property type="entry name" value="PROTEIN YEEZ"/>
    <property type="match status" value="1"/>
</dbReference>
<evidence type="ECO:0000313" key="4">
    <source>
        <dbReference type="EMBL" id="SNT64011.1"/>
    </source>
</evidence>
<dbReference type="AlphaFoldDB" id="A0A239LMB5"/>
<evidence type="ECO:0000313" key="3">
    <source>
        <dbReference type="EMBL" id="SNT31042.1"/>
    </source>
</evidence>
<dbReference type="InterPro" id="IPR051783">
    <property type="entry name" value="NAD(P)-dependent_oxidoreduct"/>
</dbReference>
<evidence type="ECO:0000259" key="1">
    <source>
        <dbReference type="Pfam" id="PF05368"/>
    </source>
</evidence>
<dbReference type="Pfam" id="PF05368">
    <property type="entry name" value="NmrA"/>
    <property type="match status" value="1"/>
</dbReference>
<gene>
    <name evidence="2" type="ORF">SAMN05216276_10151</name>
    <name evidence="3" type="ORF">SAMN05216276_103396</name>
    <name evidence="4" type="ORF">SAMN05216276_11091</name>
    <name evidence="5" type="ORF">SAMN05216276_11241</name>
</gene>
<name>A0A239LMB5_9ACTN</name>